<evidence type="ECO:0000313" key="1">
    <source>
        <dbReference type="EMBL" id="MDN3690590.1"/>
    </source>
</evidence>
<proteinExistence type="predicted"/>
<accession>A0ABT8CDI9</accession>
<dbReference type="EMBL" id="JAUFQS010000047">
    <property type="protein sequence ID" value="MDN3690590.1"/>
    <property type="molecule type" value="Genomic_DNA"/>
</dbReference>
<sequence>MIEIYPYNESIPANCPRCGAESKDIGELFFQGTHVLSEQNCRDCGLDFYATLPIGHAALFPVAFSRNGNHFRYNREEGSWMVRPLIESFQNESDAQAEIKLLQPNPGGDLILVNCLDSCFGHVFTKLWNVYLLKKQFPSKTLAVLVPARCRWLITDGEVEIWSVDLPLEEMGKCMLGLDAWVKEQFRRFASVALSEVPVHPPLEGLDFEEILRARPFALEDFDHQPLQVTFIWRSDRFWLNSRLLDFLHKASIKFGFQDPVRRLFCYRQASLLGQLARKLRKSLPEARLVVTGLGKEGRLHWRCQDERVEAIDEAVERTWNEIYRHSQLVLGVHGSHMLIPTALSAGFVEILPRHKVPHLTEDIGRHHRGRMGHFLGRFVDEFSSPDLVARHVVSMVKGFGRVYKGLDEEIPKSEKILGVES</sequence>
<dbReference type="RefSeq" id="WP_163382934.1">
    <property type="nucleotide sequence ID" value="NZ_JAUFQS010000047.1"/>
</dbReference>
<evidence type="ECO:0000313" key="2">
    <source>
        <dbReference type="Proteomes" id="UP001236663"/>
    </source>
</evidence>
<protein>
    <submittedName>
        <fullName evidence="1">Uncharacterized protein</fullName>
    </submittedName>
</protein>
<keyword evidence="2" id="KW-1185">Reference proteome</keyword>
<dbReference type="Proteomes" id="UP001236663">
    <property type="component" value="Unassembled WGS sequence"/>
</dbReference>
<name>A0ABT8CDI9_9BACT</name>
<gene>
    <name evidence="1" type="ORF">QWZ15_22410</name>
</gene>
<organism evidence="1 2">
    <name type="scientific">Cyclobacterium jeungdonense</name>
    <dbReference type="NCBI Taxonomy" id="708087"/>
    <lineage>
        <taxon>Bacteria</taxon>
        <taxon>Pseudomonadati</taxon>
        <taxon>Bacteroidota</taxon>
        <taxon>Cytophagia</taxon>
        <taxon>Cytophagales</taxon>
        <taxon>Cyclobacteriaceae</taxon>
        <taxon>Cyclobacterium</taxon>
    </lineage>
</organism>
<reference evidence="2" key="1">
    <citation type="journal article" date="2019" name="Int. J. Syst. Evol. Microbiol.">
        <title>The Global Catalogue of Microorganisms (GCM) 10K type strain sequencing project: providing services to taxonomists for standard genome sequencing and annotation.</title>
        <authorList>
            <consortium name="The Broad Institute Genomics Platform"/>
            <consortium name="The Broad Institute Genome Sequencing Center for Infectious Disease"/>
            <person name="Wu L."/>
            <person name="Ma J."/>
        </authorList>
    </citation>
    <scope>NUCLEOTIDE SEQUENCE [LARGE SCALE GENOMIC DNA]</scope>
    <source>
        <strain evidence="2">CECT 7706</strain>
    </source>
</reference>
<comment type="caution">
    <text evidence="1">The sequence shown here is derived from an EMBL/GenBank/DDBJ whole genome shotgun (WGS) entry which is preliminary data.</text>
</comment>